<accession>A0A7R9KM49</accession>
<protein>
    <submittedName>
        <fullName evidence="1">Uncharacterized protein</fullName>
    </submittedName>
</protein>
<proteinExistence type="predicted"/>
<dbReference type="EMBL" id="CAJPIZ010003199">
    <property type="protein sequence ID" value="CAG2106052.1"/>
    <property type="molecule type" value="Genomic_DNA"/>
</dbReference>
<gene>
    <name evidence="1" type="ORF">OSB1V03_LOCUS6055</name>
</gene>
<organism evidence="1">
    <name type="scientific">Medioppia subpectinata</name>
    <dbReference type="NCBI Taxonomy" id="1979941"/>
    <lineage>
        <taxon>Eukaryota</taxon>
        <taxon>Metazoa</taxon>
        <taxon>Ecdysozoa</taxon>
        <taxon>Arthropoda</taxon>
        <taxon>Chelicerata</taxon>
        <taxon>Arachnida</taxon>
        <taxon>Acari</taxon>
        <taxon>Acariformes</taxon>
        <taxon>Sarcoptiformes</taxon>
        <taxon>Oribatida</taxon>
        <taxon>Brachypylina</taxon>
        <taxon>Oppioidea</taxon>
        <taxon>Oppiidae</taxon>
        <taxon>Medioppia</taxon>
    </lineage>
</organism>
<evidence type="ECO:0000313" key="2">
    <source>
        <dbReference type="Proteomes" id="UP000759131"/>
    </source>
</evidence>
<name>A0A7R9KM49_9ACAR</name>
<evidence type="ECO:0000313" key="1">
    <source>
        <dbReference type="EMBL" id="CAD7625622.1"/>
    </source>
</evidence>
<keyword evidence="2" id="KW-1185">Reference proteome</keyword>
<dbReference type="Proteomes" id="UP000759131">
    <property type="component" value="Unassembled WGS sequence"/>
</dbReference>
<dbReference type="EMBL" id="OC857774">
    <property type="protein sequence ID" value="CAD7625622.1"/>
    <property type="molecule type" value="Genomic_DNA"/>
</dbReference>
<sequence>MLTCDERAIEMTANYGLRRSNGQSIGIKFDDNLEENHFKTIIMERRLKQFEQLYEFKSSIDLPSDTGLKTIEMHEEIRERQ</sequence>
<dbReference type="AlphaFoldDB" id="A0A7R9KM49"/>
<reference evidence="1" key="1">
    <citation type="submission" date="2020-11" db="EMBL/GenBank/DDBJ databases">
        <authorList>
            <person name="Tran Van P."/>
        </authorList>
    </citation>
    <scope>NUCLEOTIDE SEQUENCE</scope>
</reference>